<dbReference type="RefSeq" id="WP_074879309.1">
    <property type="nucleotide sequence ID" value="NZ_FOXI01000012.1"/>
</dbReference>
<protein>
    <recommendedName>
        <fullName evidence="4">DUF1440 domain-containing protein</fullName>
    </recommendedName>
</protein>
<name>A0A1I5UCE5_9EURY</name>
<evidence type="ECO:0000313" key="2">
    <source>
        <dbReference type="EMBL" id="SFP92667.1"/>
    </source>
</evidence>
<evidence type="ECO:0000256" key="1">
    <source>
        <dbReference type="SAM" id="Phobius"/>
    </source>
</evidence>
<reference evidence="3" key="1">
    <citation type="submission" date="2016-10" db="EMBL/GenBank/DDBJ databases">
        <authorList>
            <person name="Varghese N."/>
            <person name="Submissions S."/>
        </authorList>
    </citation>
    <scope>NUCLEOTIDE SEQUENCE [LARGE SCALE GENOMIC DNA]</scope>
    <source>
        <strain evidence="3">CGMCC 1.10329</strain>
    </source>
</reference>
<organism evidence="2 3">
    <name type="scientific">Halolamina pelagica</name>
    <dbReference type="NCBI Taxonomy" id="699431"/>
    <lineage>
        <taxon>Archaea</taxon>
        <taxon>Methanobacteriati</taxon>
        <taxon>Methanobacteriota</taxon>
        <taxon>Stenosarchaea group</taxon>
        <taxon>Halobacteria</taxon>
        <taxon>Halobacteriales</taxon>
        <taxon>Haloferacaceae</taxon>
    </lineage>
</organism>
<evidence type="ECO:0000313" key="3">
    <source>
        <dbReference type="Proteomes" id="UP000183769"/>
    </source>
</evidence>
<feature type="transmembrane region" description="Helical" evidence="1">
    <location>
        <begin position="87"/>
        <end position="110"/>
    </location>
</feature>
<feature type="transmembrane region" description="Helical" evidence="1">
    <location>
        <begin position="58"/>
        <end position="80"/>
    </location>
</feature>
<proteinExistence type="predicted"/>
<gene>
    <name evidence="2" type="ORF">SAMN05216277_11241</name>
</gene>
<sequence>MVTLLGGLAGGLVATIAMTAFMVALGDDSPPPTALFLATYVGDGDPDEYATPGMLLHVAYGIAAGGVFAALVPVLGFVSVASVTVGVLWGLAYGVVLFAGAAGFWMHVVLPTDPEPEQAGGFLLFHLIYGLVLGGWLSAGVLG</sequence>
<dbReference type="OrthoDB" id="199052at2157"/>
<keyword evidence="1" id="KW-0472">Membrane</keyword>
<dbReference type="EMBL" id="FOXI01000012">
    <property type="protein sequence ID" value="SFP92667.1"/>
    <property type="molecule type" value="Genomic_DNA"/>
</dbReference>
<evidence type="ECO:0008006" key="4">
    <source>
        <dbReference type="Google" id="ProtNLM"/>
    </source>
</evidence>
<keyword evidence="1" id="KW-0812">Transmembrane</keyword>
<dbReference type="Proteomes" id="UP000183769">
    <property type="component" value="Unassembled WGS sequence"/>
</dbReference>
<dbReference type="AlphaFoldDB" id="A0A1I5UCE5"/>
<accession>A0A1I5UCE5</accession>
<feature type="transmembrane region" description="Helical" evidence="1">
    <location>
        <begin position="122"/>
        <end position="142"/>
    </location>
</feature>
<keyword evidence="1" id="KW-1133">Transmembrane helix</keyword>
<keyword evidence="3" id="KW-1185">Reference proteome</keyword>